<reference evidence="2" key="1">
    <citation type="submission" date="2018-05" db="EMBL/GenBank/DDBJ databases">
        <authorList>
            <person name="Lanie J.A."/>
            <person name="Ng W.-L."/>
            <person name="Kazmierczak K.M."/>
            <person name="Andrzejewski T.M."/>
            <person name="Davidsen T.M."/>
            <person name="Wayne K.J."/>
            <person name="Tettelin H."/>
            <person name="Glass J.I."/>
            <person name="Rusch D."/>
            <person name="Podicherti R."/>
            <person name="Tsui H.-C.T."/>
            <person name="Winkler M.E."/>
        </authorList>
    </citation>
    <scope>NUCLEOTIDE SEQUENCE</scope>
</reference>
<dbReference type="AlphaFoldDB" id="A0A383DHH3"/>
<dbReference type="InterPro" id="IPR002938">
    <property type="entry name" value="FAD-bd"/>
</dbReference>
<feature type="non-terminal residue" evidence="2">
    <location>
        <position position="54"/>
    </location>
</feature>
<feature type="domain" description="FAD-binding" evidence="1">
    <location>
        <begin position="7"/>
        <end position="39"/>
    </location>
</feature>
<dbReference type="InterPro" id="IPR050816">
    <property type="entry name" value="Flavin-dep_Halogenase_NPB"/>
</dbReference>
<dbReference type="SUPFAM" id="SSF51905">
    <property type="entry name" value="FAD/NAD(P)-binding domain"/>
    <property type="match status" value="1"/>
</dbReference>
<dbReference type="Gene3D" id="3.50.50.60">
    <property type="entry name" value="FAD/NAD(P)-binding domain"/>
    <property type="match status" value="1"/>
</dbReference>
<dbReference type="PANTHER" id="PTHR43747:SF1">
    <property type="entry name" value="SLR1998 PROTEIN"/>
    <property type="match status" value="1"/>
</dbReference>
<dbReference type="PANTHER" id="PTHR43747">
    <property type="entry name" value="FAD-BINDING PROTEIN"/>
    <property type="match status" value="1"/>
</dbReference>
<dbReference type="GO" id="GO:0071949">
    <property type="term" value="F:FAD binding"/>
    <property type="evidence" value="ECO:0007669"/>
    <property type="project" value="InterPro"/>
</dbReference>
<dbReference type="EMBL" id="UINC01217255">
    <property type="protein sequence ID" value="SVE43774.1"/>
    <property type="molecule type" value="Genomic_DNA"/>
</dbReference>
<evidence type="ECO:0000259" key="1">
    <source>
        <dbReference type="Pfam" id="PF01494"/>
    </source>
</evidence>
<evidence type="ECO:0000313" key="2">
    <source>
        <dbReference type="EMBL" id="SVE43774.1"/>
    </source>
</evidence>
<proteinExistence type="predicted"/>
<accession>A0A383DHH3</accession>
<dbReference type="Pfam" id="PF01494">
    <property type="entry name" value="FAD_binding_3"/>
    <property type="match status" value="1"/>
</dbReference>
<sequence>MMNRDSYDVIVIGAGPAGSSAATILAENGRRVLVLERERFPRYHIGESLIPFTY</sequence>
<protein>
    <recommendedName>
        <fullName evidence="1">FAD-binding domain-containing protein</fullName>
    </recommendedName>
</protein>
<dbReference type="InterPro" id="IPR036188">
    <property type="entry name" value="FAD/NAD-bd_sf"/>
</dbReference>
<name>A0A383DHH3_9ZZZZ</name>
<gene>
    <name evidence="2" type="ORF">METZ01_LOCUS496628</name>
</gene>
<organism evidence="2">
    <name type="scientific">marine metagenome</name>
    <dbReference type="NCBI Taxonomy" id="408172"/>
    <lineage>
        <taxon>unclassified sequences</taxon>
        <taxon>metagenomes</taxon>
        <taxon>ecological metagenomes</taxon>
    </lineage>
</organism>